<dbReference type="AlphaFoldDB" id="A0A544W8B8"/>
<dbReference type="Gene3D" id="1.10.260.40">
    <property type="entry name" value="lambda repressor-like DNA-binding domains"/>
    <property type="match status" value="1"/>
</dbReference>
<dbReference type="CDD" id="cd02209">
    <property type="entry name" value="cupin_XRE_C"/>
    <property type="match status" value="1"/>
</dbReference>
<feature type="domain" description="HTH cro/C1-type" evidence="3">
    <location>
        <begin position="27"/>
        <end position="81"/>
    </location>
</feature>
<dbReference type="InterPro" id="IPR010982">
    <property type="entry name" value="Lambda_DNA-bd_dom_sf"/>
</dbReference>
<dbReference type="PROSITE" id="PS50943">
    <property type="entry name" value="HTH_CROC1"/>
    <property type="match status" value="1"/>
</dbReference>
<dbReference type="GO" id="GO:0003677">
    <property type="term" value="F:DNA binding"/>
    <property type="evidence" value="ECO:0007669"/>
    <property type="project" value="UniProtKB-KW"/>
</dbReference>
<dbReference type="InterPro" id="IPR001387">
    <property type="entry name" value="Cro/C1-type_HTH"/>
</dbReference>
<dbReference type="InterPro" id="IPR011051">
    <property type="entry name" value="RmlC_Cupin_sf"/>
</dbReference>
<evidence type="ECO:0000256" key="2">
    <source>
        <dbReference type="SAM" id="MobiDB-lite"/>
    </source>
</evidence>
<dbReference type="EMBL" id="VIFX01000001">
    <property type="protein sequence ID" value="TQR88473.1"/>
    <property type="molecule type" value="Genomic_DNA"/>
</dbReference>
<evidence type="ECO:0000259" key="3">
    <source>
        <dbReference type="PROSITE" id="PS50943"/>
    </source>
</evidence>
<evidence type="ECO:0000313" key="5">
    <source>
        <dbReference type="Proteomes" id="UP000315759"/>
    </source>
</evidence>
<protein>
    <submittedName>
        <fullName evidence="4">Helix-turn-helix domain-containing protein</fullName>
    </submittedName>
</protein>
<dbReference type="PANTHER" id="PTHR46797">
    <property type="entry name" value="HTH-TYPE TRANSCRIPTIONAL REGULATOR"/>
    <property type="match status" value="1"/>
</dbReference>
<feature type="region of interest" description="Disordered" evidence="2">
    <location>
        <begin position="204"/>
        <end position="223"/>
    </location>
</feature>
<dbReference type="SMART" id="SM00530">
    <property type="entry name" value="HTH_XRE"/>
    <property type="match status" value="1"/>
</dbReference>
<dbReference type="CDD" id="cd00093">
    <property type="entry name" value="HTH_XRE"/>
    <property type="match status" value="1"/>
</dbReference>
<evidence type="ECO:0000313" key="4">
    <source>
        <dbReference type="EMBL" id="TQR88473.1"/>
    </source>
</evidence>
<reference evidence="4 5" key="1">
    <citation type="submission" date="2018-10" db="EMBL/GenBank/DDBJ databases">
        <title>Draft genome of Mycobacterium hodleri strain B.</title>
        <authorList>
            <person name="Amande T.J."/>
            <person name="Mcgenity T.J."/>
        </authorList>
    </citation>
    <scope>NUCLEOTIDE SEQUENCE [LARGE SCALE GENOMIC DNA]</scope>
    <source>
        <strain evidence="4 5">B</strain>
    </source>
</reference>
<dbReference type="Gene3D" id="2.60.120.10">
    <property type="entry name" value="Jelly Rolls"/>
    <property type="match status" value="1"/>
</dbReference>
<evidence type="ECO:0000256" key="1">
    <source>
        <dbReference type="ARBA" id="ARBA00023125"/>
    </source>
</evidence>
<dbReference type="SUPFAM" id="SSF47413">
    <property type="entry name" value="lambda repressor-like DNA-binding domains"/>
    <property type="match status" value="1"/>
</dbReference>
<dbReference type="InterPro" id="IPR013096">
    <property type="entry name" value="Cupin_2"/>
</dbReference>
<dbReference type="SUPFAM" id="SSF51182">
    <property type="entry name" value="RmlC-like cupins"/>
    <property type="match status" value="1"/>
</dbReference>
<dbReference type="InterPro" id="IPR050807">
    <property type="entry name" value="TransReg_Diox_bact_type"/>
</dbReference>
<accession>A0A544W8B8</accession>
<dbReference type="InterPro" id="IPR014710">
    <property type="entry name" value="RmlC-like_jellyroll"/>
</dbReference>
<dbReference type="GO" id="GO:0003700">
    <property type="term" value="F:DNA-binding transcription factor activity"/>
    <property type="evidence" value="ECO:0007669"/>
    <property type="project" value="TreeGrafter"/>
</dbReference>
<feature type="compositionally biased region" description="Polar residues" evidence="2">
    <location>
        <begin position="214"/>
        <end position="223"/>
    </location>
</feature>
<gene>
    <name evidence="4" type="ORF">D8S82_00195</name>
</gene>
<proteinExistence type="predicted"/>
<dbReference type="GO" id="GO:0005829">
    <property type="term" value="C:cytosol"/>
    <property type="evidence" value="ECO:0007669"/>
    <property type="project" value="TreeGrafter"/>
</dbReference>
<dbReference type="Pfam" id="PF07883">
    <property type="entry name" value="Cupin_2"/>
    <property type="match status" value="1"/>
</dbReference>
<keyword evidence="5" id="KW-1185">Reference proteome</keyword>
<organism evidence="4 5">
    <name type="scientific">Mycolicibacterium hodleri</name>
    <dbReference type="NCBI Taxonomy" id="49897"/>
    <lineage>
        <taxon>Bacteria</taxon>
        <taxon>Bacillati</taxon>
        <taxon>Actinomycetota</taxon>
        <taxon>Actinomycetes</taxon>
        <taxon>Mycobacteriales</taxon>
        <taxon>Mycobacteriaceae</taxon>
        <taxon>Mycolicibacterium</taxon>
    </lineage>
</organism>
<dbReference type="Proteomes" id="UP000315759">
    <property type="component" value="Unassembled WGS sequence"/>
</dbReference>
<comment type="caution">
    <text evidence="4">The sequence shown here is derived from an EMBL/GenBank/DDBJ whole genome shotgun (WGS) entry which is preliminary data.</text>
</comment>
<sequence length="223" mass="23773">MGQVFSDPVVAVPTTDGAARAMLGGRLRAARERARLSTRDLAARAGVSAGFISQLENGKCGVSVSVLKRIAAAVGISVADLLSDEAPVSRPVLRAHERPLFSSDGGLQKLLLSRPPIRQLEVYEGTFEVGGSTGPEPYAHDDAQELFYVLTGHMEISIASETLILGPRDSVEYLSSVPHRAVNIGATPAQAMWITSHFTPPIDTNPLKAPMNQHIPSTKPTED</sequence>
<keyword evidence="1" id="KW-0238">DNA-binding</keyword>
<dbReference type="PANTHER" id="PTHR46797:SF2">
    <property type="entry name" value="TRANSCRIPTIONAL REGULATOR"/>
    <property type="match status" value="1"/>
</dbReference>
<dbReference type="Pfam" id="PF13560">
    <property type="entry name" value="HTH_31"/>
    <property type="match status" value="1"/>
</dbReference>
<name>A0A544W8B8_9MYCO</name>